<evidence type="ECO:0000256" key="3">
    <source>
        <dbReference type="ARBA" id="ARBA00022490"/>
    </source>
</evidence>
<keyword evidence="4 6" id="KW-0175">Coiled coil</keyword>
<dbReference type="PANTHER" id="PTHR23162">
    <property type="entry name" value="OUTER DENSE FIBER OF SPERM TAILS 2"/>
    <property type="match status" value="1"/>
</dbReference>
<feature type="region of interest" description="Disordered" evidence="7">
    <location>
        <begin position="386"/>
        <end position="427"/>
    </location>
</feature>
<feature type="coiled-coil region" evidence="6">
    <location>
        <begin position="504"/>
        <end position="587"/>
    </location>
</feature>
<dbReference type="GO" id="GO:0005813">
    <property type="term" value="C:centrosome"/>
    <property type="evidence" value="ECO:0007669"/>
    <property type="project" value="TreeGrafter"/>
</dbReference>
<keyword evidence="3" id="KW-0963">Cytoplasm</keyword>
<feature type="coiled-coil region" evidence="6">
    <location>
        <begin position="117"/>
        <end position="193"/>
    </location>
</feature>
<name>H2ZEZ1_CIOSA</name>
<dbReference type="STRING" id="51511.ENSCSAVP00000016157"/>
<feature type="compositionally biased region" description="Basic and acidic residues" evidence="7">
    <location>
        <begin position="399"/>
        <end position="413"/>
    </location>
</feature>
<dbReference type="GeneTree" id="ENSGT00530000063497"/>
<dbReference type="InParanoid" id="H2ZEZ1"/>
<keyword evidence="9" id="KW-1185">Reference proteome</keyword>
<evidence type="ECO:0000256" key="2">
    <source>
        <dbReference type="ARBA" id="ARBA00009316"/>
    </source>
</evidence>
<organism evidence="8 9">
    <name type="scientific">Ciona savignyi</name>
    <name type="common">Pacific transparent sea squirt</name>
    <dbReference type="NCBI Taxonomy" id="51511"/>
    <lineage>
        <taxon>Eukaryota</taxon>
        <taxon>Metazoa</taxon>
        <taxon>Chordata</taxon>
        <taxon>Tunicata</taxon>
        <taxon>Ascidiacea</taxon>
        <taxon>Phlebobranchia</taxon>
        <taxon>Cionidae</taxon>
        <taxon>Ciona</taxon>
    </lineage>
</organism>
<reference evidence="8" key="3">
    <citation type="submission" date="2025-09" db="UniProtKB">
        <authorList>
            <consortium name="Ensembl"/>
        </authorList>
    </citation>
    <scope>IDENTIFICATION</scope>
</reference>
<dbReference type="PANTHER" id="PTHR23162:SF10">
    <property type="entry name" value="FI13205P"/>
    <property type="match status" value="1"/>
</dbReference>
<evidence type="ECO:0000256" key="6">
    <source>
        <dbReference type="SAM" id="Coils"/>
    </source>
</evidence>
<dbReference type="eggNOG" id="ENOG502QUXQ">
    <property type="taxonomic scope" value="Eukaryota"/>
</dbReference>
<dbReference type="InterPro" id="IPR026099">
    <property type="entry name" value="Odf2-rel"/>
</dbReference>
<dbReference type="HOGENOM" id="CLU_018326_0_0_1"/>
<evidence type="ECO:0000256" key="4">
    <source>
        <dbReference type="ARBA" id="ARBA00023054"/>
    </source>
</evidence>
<sequence length="836" mass="96922">NCIMSSPIHVHVQDNTPLHVHVKKPKKGELSKQSSLHFKGGNDRHSVRPGPRARRKDLNGPWVPAPGKTSTRDKISKNFKWESDGSRLEVNQPQTNLRIHPSDSNPLRTSDLSTEEDNRLRQHLSEYEKKIENLMAEVGTLKNEVKLNNLNHQPYTQALELKKKELDFMAKEYKETEKENLRLRKSVDKLNSTHSKIFLNHRHQSDDLVITKQDQLLRKLVEVEVNGVEAAKQVAALRDVINRLKYEKRLSHSDVSLVAKHRELLLQKFEEFESTNRDTRRLLQTEHKTLSDVQRLEEQRDILMRKMADTDSEILRLRSEVTQKRSEVEQLESQISEEKNHAHTLNELNKSVDATRAHLQRELRAREMENNRLHVQLKNIERDTDAVRREAEEATASARLERETMAREKDGLKKATRAQRGRAEKAEESLRVIESRLDDRERKLDEARSQADAWRDRYQRTNEEKAVLDDHVVSLTQKVADMESTLRTNEMLARGKGDDLKLRIEQLSSDNSTYRSDAEKYKSEALVSEERARIAQKEVAELRSDTRQREGAIAELKAQLRKAKSEAEEALLSAERVERNSRRMREDGSSEIERVREQMLDRMRDLQPLPELLKETEMKLQDAQDKLHVYEQRSAEQSRIIADMTTKTEDHSSETATLRQRIAALSDENRALEARLNIMHVKLDDRDTRVKETVLDTATKDEKIQILQLKMEEVTHERNSFKRQLESAIADTRKAITAENEKASIRDQGAQARIVDLETQITRLKTDVASVKRQKEDSDRRNQSKLQDVRDRLEQSESTNRSMRNYVNFLKTSYNNVFGGDASLTSTPVRARPGSS</sequence>
<dbReference type="Proteomes" id="UP000007875">
    <property type="component" value="Unassembled WGS sequence"/>
</dbReference>
<dbReference type="Ensembl" id="ENSCSAVT00000016338.1">
    <property type="protein sequence ID" value="ENSCSAVP00000016157.1"/>
    <property type="gene ID" value="ENSCSAVG00000009504.1"/>
</dbReference>
<dbReference type="OMA" id="HVHINDT"/>
<dbReference type="GO" id="GO:1902017">
    <property type="term" value="P:regulation of cilium assembly"/>
    <property type="evidence" value="ECO:0007669"/>
    <property type="project" value="TreeGrafter"/>
</dbReference>
<dbReference type="FunCoup" id="H2ZEZ1">
    <property type="interactions" value="112"/>
</dbReference>
<reference evidence="8" key="2">
    <citation type="submission" date="2025-08" db="UniProtKB">
        <authorList>
            <consortium name="Ensembl"/>
        </authorList>
    </citation>
    <scope>IDENTIFICATION</scope>
</reference>
<feature type="compositionally biased region" description="Basic and acidic residues" evidence="7">
    <location>
        <begin position="773"/>
        <end position="795"/>
    </location>
</feature>
<feature type="region of interest" description="Disordered" evidence="7">
    <location>
        <begin position="96"/>
        <end position="117"/>
    </location>
</feature>
<evidence type="ECO:0000313" key="9">
    <source>
        <dbReference type="Proteomes" id="UP000007875"/>
    </source>
</evidence>
<dbReference type="AlphaFoldDB" id="H2ZEZ1"/>
<proteinExistence type="inferred from homology"/>
<comment type="subcellular location">
    <subcellularLocation>
        <location evidence="1">Cytoplasm</location>
        <location evidence="1">Cytoskeleton</location>
        <location evidence="1">Microtubule organizing center</location>
        <location evidence="1">Centrosome</location>
        <location evidence="1">Centriole</location>
    </subcellularLocation>
</comment>
<dbReference type="GO" id="GO:0005814">
    <property type="term" value="C:centriole"/>
    <property type="evidence" value="ECO:0007669"/>
    <property type="project" value="UniProtKB-SubCell"/>
</dbReference>
<feature type="compositionally biased region" description="Polar residues" evidence="7">
    <location>
        <begin position="96"/>
        <end position="112"/>
    </location>
</feature>
<reference evidence="9" key="1">
    <citation type="submission" date="2003-08" db="EMBL/GenBank/DDBJ databases">
        <authorList>
            <person name="Birren B."/>
            <person name="Nusbaum C."/>
            <person name="Abebe A."/>
            <person name="Abouelleil A."/>
            <person name="Adekoya E."/>
            <person name="Ait-zahra M."/>
            <person name="Allen N."/>
            <person name="Allen T."/>
            <person name="An P."/>
            <person name="Anderson M."/>
            <person name="Anderson S."/>
            <person name="Arachchi H."/>
            <person name="Armbruster J."/>
            <person name="Bachantsang P."/>
            <person name="Baldwin J."/>
            <person name="Barry A."/>
            <person name="Bayul T."/>
            <person name="Blitshsteyn B."/>
            <person name="Bloom T."/>
            <person name="Blye J."/>
            <person name="Boguslavskiy L."/>
            <person name="Borowsky M."/>
            <person name="Boukhgalter B."/>
            <person name="Brunache A."/>
            <person name="Butler J."/>
            <person name="Calixte N."/>
            <person name="Calvo S."/>
            <person name="Camarata J."/>
            <person name="Campo K."/>
            <person name="Chang J."/>
            <person name="Cheshatsang Y."/>
            <person name="Citroen M."/>
            <person name="Collymore A."/>
            <person name="Considine T."/>
            <person name="Cook A."/>
            <person name="Cooke P."/>
            <person name="Corum B."/>
            <person name="Cuomo C."/>
            <person name="David R."/>
            <person name="Dawoe T."/>
            <person name="Degray S."/>
            <person name="Dodge S."/>
            <person name="Dooley K."/>
            <person name="Dorje P."/>
            <person name="Dorjee K."/>
            <person name="Dorris L."/>
            <person name="Duffey N."/>
            <person name="Dupes A."/>
            <person name="Elkins T."/>
            <person name="Engels R."/>
            <person name="Erickson J."/>
            <person name="Farina A."/>
            <person name="Faro S."/>
            <person name="Ferreira P."/>
            <person name="Fischer H."/>
            <person name="Fitzgerald M."/>
            <person name="Foley K."/>
            <person name="Gage D."/>
            <person name="Galagan J."/>
            <person name="Gearin G."/>
            <person name="Gnerre S."/>
            <person name="Gnirke A."/>
            <person name="Goyette A."/>
            <person name="Graham J."/>
            <person name="Grandbois E."/>
            <person name="Gyaltsen K."/>
            <person name="Hafez N."/>
            <person name="Hagopian D."/>
            <person name="Hagos B."/>
            <person name="Hall J."/>
            <person name="Hatcher B."/>
            <person name="Heller A."/>
            <person name="Higgins H."/>
            <person name="Honan T."/>
            <person name="Horn A."/>
            <person name="Houde N."/>
            <person name="Hughes L."/>
            <person name="Hulme W."/>
            <person name="Husby E."/>
            <person name="Iliev I."/>
            <person name="Jaffe D."/>
            <person name="Jones C."/>
            <person name="Kamal M."/>
            <person name="Kamat A."/>
            <person name="Kamvysselis M."/>
            <person name="Karlsson E."/>
            <person name="Kells C."/>
            <person name="Kieu A."/>
            <person name="Kisner P."/>
            <person name="Kodira C."/>
            <person name="Kulbokas E."/>
            <person name="Labutti K."/>
            <person name="Lama D."/>
            <person name="Landers T."/>
            <person name="Leger J."/>
            <person name="Levine S."/>
            <person name="Lewis D."/>
            <person name="Lewis T."/>
            <person name="Lindblad-toh K."/>
            <person name="Liu X."/>
            <person name="Lokyitsang T."/>
            <person name="Lokyitsang Y."/>
            <person name="Lucien O."/>
            <person name="Lui A."/>
            <person name="Ma L.J."/>
            <person name="Mabbitt R."/>
            <person name="Macdonald J."/>
            <person name="Maclean C."/>
            <person name="Major J."/>
            <person name="Manning J."/>
            <person name="Marabella R."/>
            <person name="Maru K."/>
            <person name="Matthews C."/>
            <person name="Mauceli E."/>
            <person name="Mccarthy M."/>
            <person name="Mcdonough S."/>
            <person name="Mcghee T."/>
            <person name="Meldrim J."/>
            <person name="Meneus L."/>
            <person name="Mesirov J."/>
            <person name="Mihalev A."/>
            <person name="Mihova T."/>
            <person name="Mikkelsen T."/>
            <person name="Mlenga V."/>
            <person name="Moru K."/>
            <person name="Mozes J."/>
            <person name="Mulrain L."/>
            <person name="Munson G."/>
            <person name="Naylor J."/>
            <person name="Newes C."/>
            <person name="Nguyen C."/>
            <person name="Nguyen N."/>
            <person name="Nguyen T."/>
            <person name="Nicol R."/>
            <person name="Nielsen C."/>
            <person name="Nizzari M."/>
            <person name="Norbu C."/>
            <person name="Norbu N."/>
            <person name="O'donnell P."/>
            <person name="Okoawo O."/>
            <person name="O'leary S."/>
            <person name="Omotosho B."/>
            <person name="O'neill K."/>
            <person name="Osman S."/>
            <person name="Parker S."/>
            <person name="Perrin D."/>
            <person name="Phunkhang P."/>
            <person name="Piqani B."/>
            <person name="Purcell S."/>
            <person name="Rachupka T."/>
            <person name="Ramasamy U."/>
            <person name="Rameau R."/>
            <person name="Ray V."/>
            <person name="Raymond C."/>
            <person name="Retta R."/>
            <person name="Richardson S."/>
            <person name="Rise C."/>
            <person name="Rodriguez J."/>
            <person name="Rogers J."/>
            <person name="Rogov P."/>
            <person name="Rutman M."/>
            <person name="Schupbach R."/>
            <person name="Seaman C."/>
            <person name="Settipalli S."/>
            <person name="Sharpe T."/>
            <person name="Sheridan J."/>
            <person name="Sherpa N."/>
            <person name="Shi J."/>
            <person name="Smirnov S."/>
            <person name="Smith C."/>
            <person name="Sougnez C."/>
            <person name="Spencer B."/>
            <person name="Stalker J."/>
            <person name="Stange-thomann N."/>
            <person name="Stavropoulos S."/>
            <person name="Stetson K."/>
            <person name="Stone C."/>
            <person name="Stone S."/>
            <person name="Stubbs M."/>
            <person name="Talamas J."/>
            <person name="Tchuinga P."/>
            <person name="Tenzing P."/>
            <person name="Tesfaye S."/>
            <person name="Theodore J."/>
            <person name="Thoulutsang Y."/>
            <person name="Topham K."/>
            <person name="Towey S."/>
            <person name="Tsamla T."/>
            <person name="Tsomo N."/>
            <person name="Vallee D."/>
            <person name="Vassiliev H."/>
            <person name="Venkataraman V."/>
            <person name="Vinson J."/>
            <person name="Vo A."/>
            <person name="Wade C."/>
            <person name="Wang S."/>
            <person name="Wangchuk T."/>
            <person name="Wangdi T."/>
            <person name="Whittaker C."/>
            <person name="Wilkinson J."/>
            <person name="Wu Y."/>
            <person name="Wyman D."/>
            <person name="Yadav S."/>
            <person name="Yang S."/>
            <person name="Yang X."/>
            <person name="Yeager S."/>
            <person name="Yee E."/>
            <person name="Young G."/>
            <person name="Zainoun J."/>
            <person name="Zembeck L."/>
            <person name="Zimmer A."/>
            <person name="Zody M."/>
            <person name="Lander E."/>
        </authorList>
    </citation>
    <scope>NUCLEOTIDE SEQUENCE [LARGE SCALE GENOMIC DNA]</scope>
</reference>
<keyword evidence="5" id="KW-0206">Cytoskeleton</keyword>
<evidence type="ECO:0008006" key="10">
    <source>
        <dbReference type="Google" id="ProtNLM"/>
    </source>
</evidence>
<feature type="region of interest" description="Disordered" evidence="7">
    <location>
        <begin position="772"/>
        <end position="799"/>
    </location>
</feature>
<evidence type="ECO:0000256" key="7">
    <source>
        <dbReference type="SAM" id="MobiDB-lite"/>
    </source>
</evidence>
<comment type="similarity">
    <text evidence="2">Belongs to the ODF2 family.</text>
</comment>
<evidence type="ECO:0000256" key="1">
    <source>
        <dbReference type="ARBA" id="ARBA00004114"/>
    </source>
</evidence>
<accession>H2ZEZ1</accession>
<protein>
    <recommendedName>
        <fullName evidence="10">Outer dense fiber protein 2</fullName>
    </recommendedName>
</protein>
<dbReference type="SUPFAM" id="SSF57997">
    <property type="entry name" value="Tropomyosin"/>
    <property type="match status" value="1"/>
</dbReference>
<evidence type="ECO:0000256" key="5">
    <source>
        <dbReference type="ARBA" id="ARBA00023212"/>
    </source>
</evidence>
<evidence type="ECO:0000313" key="8">
    <source>
        <dbReference type="Ensembl" id="ENSCSAVP00000016157.1"/>
    </source>
</evidence>
<feature type="region of interest" description="Disordered" evidence="7">
    <location>
        <begin position="25"/>
        <end position="73"/>
    </location>
</feature>